<feature type="signal peptide" evidence="1">
    <location>
        <begin position="1"/>
        <end position="19"/>
    </location>
</feature>
<feature type="chain" id="PRO_5035605833" description="Selenoprotein P N-terminal domain-containing protein" evidence="1">
    <location>
        <begin position="20"/>
        <end position="177"/>
    </location>
</feature>
<evidence type="ECO:0000313" key="9">
    <source>
        <dbReference type="Proteomes" id="UP000663866"/>
    </source>
</evidence>
<organism evidence="3 8">
    <name type="scientific">Rotaria magnacalcarata</name>
    <dbReference type="NCBI Taxonomy" id="392030"/>
    <lineage>
        <taxon>Eukaryota</taxon>
        <taxon>Metazoa</taxon>
        <taxon>Spiralia</taxon>
        <taxon>Gnathifera</taxon>
        <taxon>Rotifera</taxon>
        <taxon>Eurotatoria</taxon>
        <taxon>Bdelloidea</taxon>
        <taxon>Philodinida</taxon>
        <taxon>Philodinidae</taxon>
        <taxon>Rotaria</taxon>
    </lineage>
</organism>
<dbReference type="EMBL" id="CAJOBG010044086">
    <property type="protein sequence ID" value="CAF4433323.1"/>
    <property type="molecule type" value="Genomic_DNA"/>
</dbReference>
<reference evidence="3" key="1">
    <citation type="submission" date="2021-02" db="EMBL/GenBank/DDBJ databases">
        <authorList>
            <person name="Nowell W R."/>
        </authorList>
    </citation>
    <scope>NUCLEOTIDE SEQUENCE</scope>
</reference>
<dbReference type="Proteomes" id="UP000663834">
    <property type="component" value="Unassembled WGS sequence"/>
</dbReference>
<dbReference type="Proteomes" id="UP000663856">
    <property type="component" value="Unassembled WGS sequence"/>
</dbReference>
<protein>
    <recommendedName>
        <fullName evidence="10">Selenoprotein P N-terminal domain-containing protein</fullName>
    </recommendedName>
</protein>
<evidence type="ECO:0000313" key="3">
    <source>
        <dbReference type="EMBL" id="CAF1379125.1"/>
    </source>
</evidence>
<evidence type="ECO:0000313" key="8">
    <source>
        <dbReference type="Proteomes" id="UP000663834"/>
    </source>
</evidence>
<keyword evidence="9" id="KW-1185">Reference proteome</keyword>
<dbReference type="EMBL" id="CAJNRF010014740">
    <property type="protein sequence ID" value="CAF2160399.1"/>
    <property type="molecule type" value="Genomic_DNA"/>
</dbReference>
<keyword evidence="1" id="KW-0732">Signal</keyword>
<dbReference type="Proteomes" id="UP000663842">
    <property type="component" value="Unassembled WGS sequence"/>
</dbReference>
<evidence type="ECO:0000313" key="2">
    <source>
        <dbReference type="EMBL" id="CAF1109798.1"/>
    </source>
</evidence>
<gene>
    <name evidence="2" type="ORF">CJN711_LOCUS7573</name>
    <name evidence="3" type="ORF">KQP761_LOCUS8619</name>
    <name evidence="7" type="ORF">OVN521_LOCUS36844</name>
    <name evidence="6" type="ORF">UXM345_LOCUS24291</name>
    <name evidence="5" type="ORF">WKI299_LOCUS32088</name>
    <name evidence="4" type="ORF">XDN619_LOCUS20898</name>
</gene>
<evidence type="ECO:0000256" key="1">
    <source>
        <dbReference type="SAM" id="SignalP"/>
    </source>
</evidence>
<evidence type="ECO:0008006" key="10">
    <source>
        <dbReference type="Google" id="ProtNLM"/>
    </source>
</evidence>
<dbReference type="EMBL" id="CAJNRG010009301">
    <property type="protein sequence ID" value="CAF2111909.1"/>
    <property type="molecule type" value="Genomic_DNA"/>
</dbReference>
<dbReference type="Proteomes" id="UP000663855">
    <property type="component" value="Unassembled WGS sequence"/>
</dbReference>
<evidence type="ECO:0000313" key="7">
    <source>
        <dbReference type="EMBL" id="CAF4433323.1"/>
    </source>
</evidence>
<dbReference type="Proteomes" id="UP000663866">
    <property type="component" value="Unassembled WGS sequence"/>
</dbReference>
<proteinExistence type="predicted"/>
<sequence>MFGQKTLGLFMLFIVSIGAYPNNQKLCSNNLKINGTNLITSNRKQVLVVGISHLGCQACRNQAVKYNDLYRDLAYHKIHDIDVRLVIVNEEHAAEFLPGSFYGKIRLFQDNAKDRFVEKLGHHGQRLNNLIFGRCGNLVYTQRYPQSNIEDETNYQQLLRIVMTVSKYKQPCQTPCS</sequence>
<accession>A0A815JGL4</accession>
<evidence type="ECO:0000313" key="6">
    <source>
        <dbReference type="EMBL" id="CAF4136088.1"/>
    </source>
</evidence>
<dbReference type="EMBL" id="CAJOBF010004384">
    <property type="protein sequence ID" value="CAF4136088.1"/>
    <property type="molecule type" value="Genomic_DNA"/>
</dbReference>
<dbReference type="EMBL" id="CAJNOV010002585">
    <property type="protein sequence ID" value="CAF1109798.1"/>
    <property type="molecule type" value="Genomic_DNA"/>
</dbReference>
<comment type="caution">
    <text evidence="3">The sequence shown here is derived from an EMBL/GenBank/DDBJ whole genome shotgun (WGS) entry which is preliminary data.</text>
</comment>
<dbReference type="EMBL" id="CAJNOW010003341">
    <property type="protein sequence ID" value="CAF1379125.1"/>
    <property type="molecule type" value="Genomic_DNA"/>
</dbReference>
<evidence type="ECO:0000313" key="4">
    <source>
        <dbReference type="EMBL" id="CAF2111909.1"/>
    </source>
</evidence>
<dbReference type="Proteomes" id="UP000663887">
    <property type="component" value="Unassembled WGS sequence"/>
</dbReference>
<dbReference type="OrthoDB" id="9978180at2759"/>
<evidence type="ECO:0000313" key="5">
    <source>
        <dbReference type="EMBL" id="CAF2160399.1"/>
    </source>
</evidence>
<name>A0A815JGL4_9BILA</name>
<dbReference type="AlphaFoldDB" id="A0A815JGL4"/>